<dbReference type="InterPro" id="IPR002220">
    <property type="entry name" value="DapA-like"/>
</dbReference>
<dbReference type="Pfam" id="PF00701">
    <property type="entry name" value="DHDPS"/>
    <property type="match status" value="1"/>
</dbReference>
<dbReference type="PANTHER" id="PTHR12128">
    <property type="entry name" value="DIHYDRODIPICOLINATE SYNTHASE"/>
    <property type="match status" value="1"/>
</dbReference>
<keyword evidence="4" id="KW-1185">Reference proteome</keyword>
<evidence type="ECO:0000256" key="2">
    <source>
        <dbReference type="PIRNR" id="PIRNR001365"/>
    </source>
</evidence>
<reference evidence="4" key="1">
    <citation type="journal article" date="2019" name="Int. J. Syst. Evol. Microbiol.">
        <title>The Global Catalogue of Microorganisms (GCM) 10K type strain sequencing project: providing services to taxonomists for standard genome sequencing and annotation.</title>
        <authorList>
            <consortium name="The Broad Institute Genomics Platform"/>
            <consortium name="The Broad Institute Genome Sequencing Center for Infectious Disease"/>
            <person name="Wu L."/>
            <person name="Ma J."/>
        </authorList>
    </citation>
    <scope>NUCLEOTIDE SEQUENCE [LARGE SCALE GENOMIC DNA]</scope>
    <source>
        <strain evidence="4">KCTC 12847</strain>
    </source>
</reference>
<dbReference type="CDD" id="cd00408">
    <property type="entry name" value="DHDPS-like"/>
    <property type="match status" value="1"/>
</dbReference>
<dbReference type="RefSeq" id="WP_019017811.1">
    <property type="nucleotide sequence ID" value="NZ_BMXD01000001.1"/>
</dbReference>
<dbReference type="PANTHER" id="PTHR12128:SF19">
    <property type="entry name" value="5-DEHYDRO-4-DEOXYGLUCARATE DEHYDRATASE 2-RELATED"/>
    <property type="match status" value="1"/>
</dbReference>
<accession>A0ABV7M6Q3</accession>
<dbReference type="Proteomes" id="UP001595640">
    <property type="component" value="Unassembled WGS sequence"/>
</dbReference>
<dbReference type="InterPro" id="IPR013785">
    <property type="entry name" value="Aldolase_TIM"/>
</dbReference>
<dbReference type="SUPFAM" id="SSF51569">
    <property type="entry name" value="Aldolase"/>
    <property type="match status" value="1"/>
</dbReference>
<name>A0ABV7M6Q3_9GAMM</name>
<dbReference type="PIRSF" id="PIRSF001365">
    <property type="entry name" value="DHDPS"/>
    <property type="match status" value="1"/>
</dbReference>
<keyword evidence="1 2" id="KW-0456">Lyase</keyword>
<comment type="caution">
    <text evidence="3">The sequence shown here is derived from an EMBL/GenBank/DDBJ whole genome shotgun (WGS) entry which is preliminary data.</text>
</comment>
<organism evidence="3 4">
    <name type="scientific">Modicisalibacter luteus</name>
    <dbReference type="NCBI Taxonomy" id="453962"/>
    <lineage>
        <taxon>Bacteria</taxon>
        <taxon>Pseudomonadati</taxon>
        <taxon>Pseudomonadota</taxon>
        <taxon>Gammaproteobacteria</taxon>
        <taxon>Oceanospirillales</taxon>
        <taxon>Halomonadaceae</taxon>
        <taxon>Modicisalibacter</taxon>
    </lineage>
</organism>
<proteinExistence type="inferred from homology"/>
<gene>
    <name evidence="3" type="ORF">ACFOEI_15920</name>
</gene>
<protein>
    <submittedName>
        <fullName evidence="3">Dihydrodipicolinate synthase family protein</fullName>
    </submittedName>
</protein>
<evidence type="ECO:0000313" key="4">
    <source>
        <dbReference type="Proteomes" id="UP001595640"/>
    </source>
</evidence>
<evidence type="ECO:0000256" key="1">
    <source>
        <dbReference type="ARBA" id="ARBA00023239"/>
    </source>
</evidence>
<dbReference type="EMBL" id="JBHRUH010000031">
    <property type="protein sequence ID" value="MFC3293544.1"/>
    <property type="molecule type" value="Genomic_DNA"/>
</dbReference>
<dbReference type="Gene3D" id="3.20.20.70">
    <property type="entry name" value="Aldolase class I"/>
    <property type="match status" value="1"/>
</dbReference>
<comment type="similarity">
    <text evidence="2">Belongs to the DapA family.</text>
</comment>
<sequence length="304" mass="33372">MAIQEASMRVKQALLGVSGVHVTPYLADGRINNDLLAEVIDDITNAGVQNIVTGGNTGEFYALTLGEIENIYNVAVNSVSGRTTVTAGVGRSIHEAVHLTQAAEKAGVDAVMVHQPPDPFASPRMLYHYIEEISRNTDLPVIAYARNPGLTPEHFIKLSEIDNVVAVKYAVPDPLRLAECIRATKGSSLQWICGLAESWALPFYAYGARGFTSGLVNINAQLSMRFYQALEQANWEEARHLVDQIAGFEEMRTFEQNGTNVTVVKDAMRLSGKDVGPVRPPGVDRLDDGNLQRLQLILEQWKKK</sequence>
<evidence type="ECO:0000313" key="3">
    <source>
        <dbReference type="EMBL" id="MFC3293544.1"/>
    </source>
</evidence>
<dbReference type="SMART" id="SM01130">
    <property type="entry name" value="DHDPS"/>
    <property type="match status" value="1"/>
</dbReference>